<protein>
    <submittedName>
        <fullName evidence="1">Uncharacterized protein</fullName>
    </submittedName>
</protein>
<gene>
    <name evidence="1" type="ORF">EVAR_48150_1</name>
</gene>
<dbReference type="AlphaFoldDB" id="A0A4C1WPU5"/>
<keyword evidence="2" id="KW-1185">Reference proteome</keyword>
<comment type="caution">
    <text evidence="1">The sequence shown here is derived from an EMBL/GenBank/DDBJ whole genome shotgun (WGS) entry which is preliminary data.</text>
</comment>
<dbReference type="Proteomes" id="UP000299102">
    <property type="component" value="Unassembled WGS sequence"/>
</dbReference>
<reference evidence="1 2" key="1">
    <citation type="journal article" date="2019" name="Commun. Biol.">
        <title>The bagworm genome reveals a unique fibroin gene that provides high tensile strength.</title>
        <authorList>
            <person name="Kono N."/>
            <person name="Nakamura H."/>
            <person name="Ohtoshi R."/>
            <person name="Tomita M."/>
            <person name="Numata K."/>
            <person name="Arakawa K."/>
        </authorList>
    </citation>
    <scope>NUCLEOTIDE SEQUENCE [LARGE SCALE GENOMIC DNA]</scope>
</reference>
<sequence>MNARKLRRITSSLPDSWIGKEYLMEKKLGDVKQNRVIERSVGGRSGAVFSSTVGHSIGIPNPAYKGSDRQQF</sequence>
<dbReference type="EMBL" id="BGZK01000624">
    <property type="protein sequence ID" value="GBP53398.1"/>
    <property type="molecule type" value="Genomic_DNA"/>
</dbReference>
<evidence type="ECO:0000313" key="2">
    <source>
        <dbReference type="Proteomes" id="UP000299102"/>
    </source>
</evidence>
<evidence type="ECO:0000313" key="1">
    <source>
        <dbReference type="EMBL" id="GBP53398.1"/>
    </source>
</evidence>
<proteinExistence type="predicted"/>
<name>A0A4C1WPU5_EUMVA</name>
<accession>A0A4C1WPU5</accession>
<organism evidence="1 2">
    <name type="scientific">Eumeta variegata</name>
    <name type="common">Bagworm moth</name>
    <name type="synonym">Eumeta japonica</name>
    <dbReference type="NCBI Taxonomy" id="151549"/>
    <lineage>
        <taxon>Eukaryota</taxon>
        <taxon>Metazoa</taxon>
        <taxon>Ecdysozoa</taxon>
        <taxon>Arthropoda</taxon>
        <taxon>Hexapoda</taxon>
        <taxon>Insecta</taxon>
        <taxon>Pterygota</taxon>
        <taxon>Neoptera</taxon>
        <taxon>Endopterygota</taxon>
        <taxon>Lepidoptera</taxon>
        <taxon>Glossata</taxon>
        <taxon>Ditrysia</taxon>
        <taxon>Tineoidea</taxon>
        <taxon>Psychidae</taxon>
        <taxon>Oiketicinae</taxon>
        <taxon>Eumeta</taxon>
    </lineage>
</organism>